<feature type="coiled-coil region" evidence="9">
    <location>
        <begin position="347"/>
        <end position="427"/>
    </location>
</feature>
<evidence type="ECO:0000256" key="1">
    <source>
        <dbReference type="ARBA" id="ARBA00007316"/>
    </source>
</evidence>
<evidence type="ECO:0000256" key="10">
    <source>
        <dbReference type="SAM" id="Phobius"/>
    </source>
</evidence>
<feature type="transmembrane region" description="Helical" evidence="10">
    <location>
        <begin position="32"/>
        <end position="52"/>
    </location>
</feature>
<comment type="similarity">
    <text evidence="1">Belongs to the CpsD/CapB family.</text>
</comment>
<sequence>MRRGTMTDTPPSAARVREVSLTDFIQYARRKYVKALLAGLVVFGVCLLVLSLRPPVYSAQTTLLYRPEQADFANVNLLASGMDVSSATINNEIEIIRSTDLLSRVVERTGLNRDPEFVTPAKLVDVDVLASVAGGIFRGGAFDWAGSALGWARAPRDVMPATRRMPAIDVVRAASALRGRIEVESERFSYAFTLSVSSTVPEKAAILANTVADAYIEDQLEAKFSETKRATNWLSDRIAELEARVRESESAAAQKRAEFSEISGRDAGTISQQIAQLSTQLVTAQSALTAARSRYEITSRRREQGEVVDSDGGQNSDTINRLIELRTDLRRREAELSGRYLEKHPKLIAVREDLAQVEARLQQARNASVGDARAELRAAEITVQNLSNELRRVERQAQDFRQAEVAIRQLEREAETDRNLYETYLSRLRETTAKEDVQTADVRVLQRASVPGGPVGVPPLLLAIAGGAGGGALWLCFGFAVGLLRQGFNHREEVEEVLGETVLAVVPEVAPRHLQRGVVEYLQREPDTGFAESFRKAKSVLALRSMMTNNAVICVTSSVPGEGKTTFASGLAYEFAKSKRCLLIEGDLRRPSFASRVMNRDATYGVGDVVDGTASLEDSLVTVAESNLSVLFAKRALSNSPQLLESEGFARLIETARNTFDVIVIDAPPLLATSDALALGQVCDSFIYAVRWRTTEKGVVKAGVKSLRDSGCRIAGIVMTRFDTQKGGEVPGYYYENYNRYDKYYTK</sequence>
<dbReference type="OrthoDB" id="230260at2"/>
<keyword evidence="4" id="KW-0547">Nucleotide-binding</keyword>
<keyword evidence="10" id="KW-0472">Membrane</keyword>
<dbReference type="PANTHER" id="PTHR32309:SF13">
    <property type="entry name" value="FERRIC ENTEROBACTIN TRANSPORT PROTEIN FEPE"/>
    <property type="match status" value="1"/>
</dbReference>
<organism evidence="12 13">
    <name type="scientific">Minwuia thermotolerans</name>
    <dbReference type="NCBI Taxonomy" id="2056226"/>
    <lineage>
        <taxon>Bacteria</taxon>
        <taxon>Pseudomonadati</taxon>
        <taxon>Pseudomonadota</taxon>
        <taxon>Alphaproteobacteria</taxon>
        <taxon>Minwuiales</taxon>
        <taxon>Minwuiaceae</taxon>
        <taxon>Minwuia</taxon>
    </lineage>
</organism>
<dbReference type="GO" id="GO:0004715">
    <property type="term" value="F:non-membrane spanning protein tyrosine kinase activity"/>
    <property type="evidence" value="ECO:0007669"/>
    <property type="project" value="UniProtKB-EC"/>
</dbReference>
<keyword evidence="13" id="KW-1185">Reference proteome</keyword>
<dbReference type="EC" id="2.7.10.2" evidence="2"/>
<evidence type="ECO:0000313" key="13">
    <source>
        <dbReference type="Proteomes" id="UP000229498"/>
    </source>
</evidence>
<dbReference type="InterPro" id="IPR027417">
    <property type="entry name" value="P-loop_NTPase"/>
</dbReference>
<accession>A0A2M9G7Q8</accession>
<dbReference type="CDD" id="cd05387">
    <property type="entry name" value="BY-kinase"/>
    <property type="match status" value="1"/>
</dbReference>
<keyword evidence="10" id="KW-0812">Transmembrane</keyword>
<evidence type="ECO:0000259" key="11">
    <source>
        <dbReference type="Pfam" id="PF13614"/>
    </source>
</evidence>
<dbReference type="Pfam" id="PF13614">
    <property type="entry name" value="AAA_31"/>
    <property type="match status" value="1"/>
</dbReference>
<evidence type="ECO:0000256" key="6">
    <source>
        <dbReference type="ARBA" id="ARBA00022840"/>
    </source>
</evidence>
<protein>
    <recommendedName>
        <fullName evidence="2">non-specific protein-tyrosine kinase</fullName>
        <ecNumber evidence="2">2.7.10.2</ecNumber>
    </recommendedName>
</protein>
<dbReference type="InterPro" id="IPR005702">
    <property type="entry name" value="Wzc-like_C"/>
</dbReference>
<reference evidence="12 13" key="1">
    <citation type="submission" date="2017-11" db="EMBL/GenBank/DDBJ databases">
        <title>Draft genome sequence of Rhizobiales bacterium SY3-13.</title>
        <authorList>
            <person name="Sun C."/>
        </authorList>
    </citation>
    <scope>NUCLEOTIDE SEQUENCE [LARGE SCALE GENOMIC DNA]</scope>
    <source>
        <strain evidence="12 13">SY3-13</strain>
    </source>
</reference>
<dbReference type="GO" id="GO:0005886">
    <property type="term" value="C:plasma membrane"/>
    <property type="evidence" value="ECO:0007669"/>
    <property type="project" value="TreeGrafter"/>
</dbReference>
<keyword evidence="10" id="KW-1133">Transmembrane helix</keyword>
<feature type="transmembrane region" description="Helical" evidence="10">
    <location>
        <begin position="460"/>
        <end position="484"/>
    </location>
</feature>
<comment type="caution">
    <text evidence="12">The sequence shown here is derived from an EMBL/GenBank/DDBJ whole genome shotgun (WGS) entry which is preliminary data.</text>
</comment>
<feature type="domain" description="AAA" evidence="11">
    <location>
        <begin position="552"/>
        <end position="679"/>
    </location>
</feature>
<dbReference type="Gene3D" id="3.40.50.300">
    <property type="entry name" value="P-loop containing nucleotide triphosphate hydrolases"/>
    <property type="match status" value="1"/>
</dbReference>
<keyword evidence="3" id="KW-0808">Transferase</keyword>
<dbReference type="NCBIfam" id="TIGR01007">
    <property type="entry name" value="eps_fam"/>
    <property type="match status" value="1"/>
</dbReference>
<comment type="catalytic activity">
    <reaction evidence="8">
        <text>L-tyrosyl-[protein] + ATP = O-phospho-L-tyrosyl-[protein] + ADP + H(+)</text>
        <dbReference type="Rhea" id="RHEA:10596"/>
        <dbReference type="Rhea" id="RHEA-COMP:10136"/>
        <dbReference type="Rhea" id="RHEA-COMP:20101"/>
        <dbReference type="ChEBI" id="CHEBI:15378"/>
        <dbReference type="ChEBI" id="CHEBI:30616"/>
        <dbReference type="ChEBI" id="CHEBI:46858"/>
        <dbReference type="ChEBI" id="CHEBI:61978"/>
        <dbReference type="ChEBI" id="CHEBI:456216"/>
        <dbReference type="EC" id="2.7.10.2"/>
    </reaction>
</comment>
<keyword evidence="5" id="KW-0418">Kinase</keyword>
<dbReference type="InterPro" id="IPR050445">
    <property type="entry name" value="Bact_polysacc_biosynth/exp"/>
</dbReference>
<dbReference type="GO" id="GO:0005524">
    <property type="term" value="F:ATP binding"/>
    <property type="evidence" value="ECO:0007669"/>
    <property type="project" value="UniProtKB-KW"/>
</dbReference>
<evidence type="ECO:0000256" key="9">
    <source>
        <dbReference type="SAM" id="Coils"/>
    </source>
</evidence>
<gene>
    <name evidence="12" type="ORF">CVT23_00025</name>
</gene>
<evidence type="ECO:0000256" key="8">
    <source>
        <dbReference type="ARBA" id="ARBA00051245"/>
    </source>
</evidence>
<dbReference type="AlphaFoldDB" id="A0A2M9G7Q8"/>
<keyword evidence="7" id="KW-0829">Tyrosine-protein kinase</keyword>
<dbReference type="Proteomes" id="UP000229498">
    <property type="component" value="Unassembled WGS sequence"/>
</dbReference>
<keyword evidence="6" id="KW-0067">ATP-binding</keyword>
<proteinExistence type="inferred from homology"/>
<evidence type="ECO:0000256" key="4">
    <source>
        <dbReference type="ARBA" id="ARBA00022741"/>
    </source>
</evidence>
<keyword evidence="9" id="KW-0175">Coiled coil</keyword>
<dbReference type="EMBL" id="PHIG01000001">
    <property type="protein sequence ID" value="PJK31744.1"/>
    <property type="molecule type" value="Genomic_DNA"/>
</dbReference>
<evidence type="ECO:0000313" key="12">
    <source>
        <dbReference type="EMBL" id="PJK31744.1"/>
    </source>
</evidence>
<dbReference type="SUPFAM" id="SSF52540">
    <property type="entry name" value="P-loop containing nucleoside triphosphate hydrolases"/>
    <property type="match status" value="1"/>
</dbReference>
<evidence type="ECO:0000256" key="2">
    <source>
        <dbReference type="ARBA" id="ARBA00011903"/>
    </source>
</evidence>
<evidence type="ECO:0000256" key="5">
    <source>
        <dbReference type="ARBA" id="ARBA00022777"/>
    </source>
</evidence>
<evidence type="ECO:0000256" key="3">
    <source>
        <dbReference type="ARBA" id="ARBA00022679"/>
    </source>
</evidence>
<name>A0A2M9G7Q8_9PROT</name>
<dbReference type="InterPro" id="IPR025669">
    <property type="entry name" value="AAA_dom"/>
</dbReference>
<dbReference type="PANTHER" id="PTHR32309">
    <property type="entry name" value="TYROSINE-PROTEIN KINASE"/>
    <property type="match status" value="1"/>
</dbReference>
<evidence type="ECO:0000256" key="7">
    <source>
        <dbReference type="ARBA" id="ARBA00023137"/>
    </source>
</evidence>